<dbReference type="InterPro" id="IPR029787">
    <property type="entry name" value="Nucleotide_cyclase"/>
</dbReference>
<dbReference type="PANTHER" id="PTHR44757">
    <property type="entry name" value="DIGUANYLATE CYCLASE DGCP"/>
    <property type="match status" value="1"/>
</dbReference>
<dbReference type="Gene3D" id="3.30.450.20">
    <property type="entry name" value="PAS domain"/>
    <property type="match status" value="1"/>
</dbReference>
<dbReference type="Pfam" id="PF00990">
    <property type="entry name" value="GGDEF"/>
    <property type="match status" value="1"/>
</dbReference>
<dbReference type="CDD" id="cd01948">
    <property type="entry name" value="EAL"/>
    <property type="match status" value="1"/>
</dbReference>
<dbReference type="PROSITE" id="PS50883">
    <property type="entry name" value="EAL"/>
    <property type="match status" value="1"/>
</dbReference>
<dbReference type="PROSITE" id="PS50113">
    <property type="entry name" value="PAC"/>
    <property type="match status" value="1"/>
</dbReference>
<dbReference type="InterPro" id="IPR001633">
    <property type="entry name" value="EAL_dom"/>
</dbReference>
<dbReference type="InterPro" id="IPR000014">
    <property type="entry name" value="PAS"/>
</dbReference>
<dbReference type="SMART" id="SM00267">
    <property type="entry name" value="GGDEF"/>
    <property type="match status" value="1"/>
</dbReference>
<evidence type="ECO:0000259" key="3">
    <source>
        <dbReference type="PROSITE" id="PS50883"/>
    </source>
</evidence>
<keyword evidence="1" id="KW-0472">Membrane</keyword>
<dbReference type="InterPro" id="IPR000700">
    <property type="entry name" value="PAS-assoc_C"/>
</dbReference>
<dbReference type="SMART" id="SM00086">
    <property type="entry name" value="PAC"/>
    <property type="match status" value="1"/>
</dbReference>
<dbReference type="Gene3D" id="3.30.70.270">
    <property type="match status" value="1"/>
</dbReference>
<dbReference type="InterPro" id="IPR000160">
    <property type="entry name" value="GGDEF_dom"/>
</dbReference>
<evidence type="ECO:0000256" key="1">
    <source>
        <dbReference type="SAM" id="Phobius"/>
    </source>
</evidence>
<dbReference type="CDD" id="cd01949">
    <property type="entry name" value="GGDEF"/>
    <property type="match status" value="1"/>
</dbReference>
<evidence type="ECO:0000313" key="6">
    <source>
        <dbReference type="Proteomes" id="UP001589683"/>
    </source>
</evidence>
<dbReference type="SUPFAM" id="SSF55073">
    <property type="entry name" value="Nucleotide cyclase"/>
    <property type="match status" value="1"/>
</dbReference>
<feature type="domain" description="EAL" evidence="3">
    <location>
        <begin position="343"/>
        <end position="598"/>
    </location>
</feature>
<dbReference type="Gene3D" id="3.20.20.450">
    <property type="entry name" value="EAL domain"/>
    <property type="match status" value="1"/>
</dbReference>
<dbReference type="RefSeq" id="WP_213888496.1">
    <property type="nucleotide sequence ID" value="NZ_JAGFNU010000004.1"/>
</dbReference>
<evidence type="ECO:0000259" key="4">
    <source>
        <dbReference type="PROSITE" id="PS50887"/>
    </source>
</evidence>
<feature type="transmembrane region" description="Helical" evidence="1">
    <location>
        <begin position="6"/>
        <end position="25"/>
    </location>
</feature>
<evidence type="ECO:0000313" key="5">
    <source>
        <dbReference type="EMBL" id="MFB9230223.1"/>
    </source>
</evidence>
<keyword evidence="1" id="KW-1133">Transmembrane helix</keyword>
<dbReference type="InterPro" id="IPR035965">
    <property type="entry name" value="PAS-like_dom_sf"/>
</dbReference>
<accession>A0ABV5JBU8</accession>
<dbReference type="InterPro" id="IPR035919">
    <property type="entry name" value="EAL_sf"/>
</dbReference>
<organism evidence="5 6">
    <name type="scientific">Pseudohalocynthiibacter aestuariivivens</name>
    <dbReference type="NCBI Taxonomy" id="1591409"/>
    <lineage>
        <taxon>Bacteria</taxon>
        <taxon>Pseudomonadati</taxon>
        <taxon>Pseudomonadota</taxon>
        <taxon>Alphaproteobacteria</taxon>
        <taxon>Rhodobacterales</taxon>
        <taxon>Paracoccaceae</taxon>
        <taxon>Pseudohalocynthiibacter</taxon>
    </lineage>
</organism>
<dbReference type="PANTHER" id="PTHR44757:SF2">
    <property type="entry name" value="BIOFILM ARCHITECTURE MAINTENANCE PROTEIN MBAA"/>
    <property type="match status" value="1"/>
</dbReference>
<dbReference type="InterPro" id="IPR052155">
    <property type="entry name" value="Biofilm_reg_signaling"/>
</dbReference>
<protein>
    <submittedName>
        <fullName evidence="5">Bifunctional diguanylate cyclase/phosphodiesterase</fullName>
    </submittedName>
</protein>
<dbReference type="SMART" id="SM00052">
    <property type="entry name" value="EAL"/>
    <property type="match status" value="1"/>
</dbReference>
<dbReference type="InterPro" id="IPR001610">
    <property type="entry name" value="PAC"/>
</dbReference>
<dbReference type="Pfam" id="PF00563">
    <property type="entry name" value="EAL"/>
    <property type="match status" value="1"/>
</dbReference>
<keyword evidence="1" id="KW-0812">Transmembrane</keyword>
<reference evidence="5 6" key="1">
    <citation type="submission" date="2024-09" db="EMBL/GenBank/DDBJ databases">
        <authorList>
            <person name="Sun Q."/>
            <person name="Mori K."/>
        </authorList>
    </citation>
    <scope>NUCLEOTIDE SEQUENCE [LARGE SCALE GENOMIC DNA]</scope>
    <source>
        <strain evidence="5 6">CECT 8726</strain>
    </source>
</reference>
<dbReference type="SUPFAM" id="SSF55785">
    <property type="entry name" value="PYP-like sensor domain (PAS domain)"/>
    <property type="match status" value="1"/>
</dbReference>
<evidence type="ECO:0000259" key="2">
    <source>
        <dbReference type="PROSITE" id="PS50113"/>
    </source>
</evidence>
<name>A0ABV5JBU8_9RHOB</name>
<feature type="domain" description="PAC" evidence="2">
    <location>
        <begin position="119"/>
        <end position="170"/>
    </location>
</feature>
<proteinExistence type="predicted"/>
<dbReference type="SUPFAM" id="SSF141868">
    <property type="entry name" value="EAL domain-like"/>
    <property type="match status" value="1"/>
</dbReference>
<keyword evidence="6" id="KW-1185">Reference proteome</keyword>
<feature type="domain" description="GGDEF" evidence="4">
    <location>
        <begin position="200"/>
        <end position="334"/>
    </location>
</feature>
<dbReference type="InterPro" id="IPR043128">
    <property type="entry name" value="Rev_trsase/Diguanyl_cyclase"/>
</dbReference>
<comment type="caution">
    <text evidence="5">The sequence shown here is derived from an EMBL/GenBank/DDBJ whole genome shotgun (WGS) entry which is preliminary data.</text>
</comment>
<gene>
    <name evidence="5" type="ORF">ACFFUT_00300</name>
</gene>
<dbReference type="NCBIfam" id="TIGR00254">
    <property type="entry name" value="GGDEF"/>
    <property type="match status" value="1"/>
</dbReference>
<dbReference type="PROSITE" id="PS50887">
    <property type="entry name" value="GGDEF"/>
    <property type="match status" value="1"/>
</dbReference>
<dbReference type="CDD" id="cd00130">
    <property type="entry name" value="PAS"/>
    <property type="match status" value="1"/>
</dbReference>
<sequence>MTYLSLWSLAAIIVVTLCLGLLFRLKQRNKQLSKALKACESSFQTEKNKTSSQSASKVGGWEFDYQSRELSWDTHTKTIHDVDETFRPTLKKAFRFLTPSSRRLLFPAIKKAKEQIAPFDKEVRLVTAGGRHIWVRILGQPILENGILSKFSGVFQDVSQYRRLQDELRLAAVTDQLTGLINRRGLHEYLNELNKSDQHSRHAVLAIDLDNFKSVNNTSDHETGDNLLRHCAKILTSEAGDADLVARIAGDEFVIVLKDANDRAQTKQLALCLMRKLSKPVEIDGRCCRISASIGIKFWDKTAEPTLKRVLIDADIALRQAKREGRSRYRFFKDSMRQQIERNSTLAEEIREGLRRDEFAPFFQPQINIRTRTLNGYEALLRWKHPSRGWLEPEDFIHAAKDADLLDNLDRQMLLKSSQSLAHLQALGLPAPQISINMSNSRLSDSKVVDNLIDVVKAQGLHPHQIALEILETVFLDDPAGHIAKNVHELSAAGFSVELDDFGTGHASISSLRKFPVDRIKIDRSFVSGIDQDKSLEELTGAIVHLAKKLNLTVIAECVETDAELAVLTAMGCDCAQGFYFAPAMPLAELENWLSSETQFTSQAR</sequence>
<dbReference type="EMBL" id="JBHMEA010000006">
    <property type="protein sequence ID" value="MFB9230223.1"/>
    <property type="molecule type" value="Genomic_DNA"/>
</dbReference>
<dbReference type="Proteomes" id="UP001589683">
    <property type="component" value="Unassembled WGS sequence"/>
</dbReference>